<feature type="signal peptide" evidence="1">
    <location>
        <begin position="1"/>
        <end position="27"/>
    </location>
</feature>
<evidence type="ECO:0000256" key="1">
    <source>
        <dbReference type="SAM" id="SignalP"/>
    </source>
</evidence>
<protein>
    <submittedName>
        <fullName evidence="2">Uncharacterized protein</fullName>
    </submittedName>
</protein>
<comment type="caution">
    <text evidence="2">The sequence shown here is derived from an EMBL/GenBank/DDBJ whole genome shotgun (WGS) entry which is preliminary data.</text>
</comment>
<sequence length="158" mass="17145">MRAPRLPRLPLATLALAGTLLAAPARALVVPLTGWTPVNGNANLWTDPQGACLVREERHDQAFPAFNTLEEARQFALRLQNALGRGGASEVTAQPVDRPGGWGILAAYTHDEGGVLYRISQLYLSDEGRLRTITASSAQYEASPCVNDMRSFVRYVAN</sequence>
<feature type="chain" id="PRO_5014420088" evidence="1">
    <location>
        <begin position="28"/>
        <end position="158"/>
    </location>
</feature>
<evidence type="ECO:0000313" key="2">
    <source>
        <dbReference type="EMBL" id="GBF05597.1"/>
    </source>
</evidence>
<dbReference type="EMBL" id="BFAG01000005">
    <property type="protein sequence ID" value="GBF05597.1"/>
    <property type="molecule type" value="Genomic_DNA"/>
</dbReference>
<organism evidence="2 3">
    <name type="scientific">Deinococcus aerius</name>
    <dbReference type="NCBI Taxonomy" id="200253"/>
    <lineage>
        <taxon>Bacteria</taxon>
        <taxon>Thermotogati</taxon>
        <taxon>Deinococcota</taxon>
        <taxon>Deinococci</taxon>
        <taxon>Deinococcales</taxon>
        <taxon>Deinococcaceae</taxon>
        <taxon>Deinococcus</taxon>
    </lineage>
</organism>
<keyword evidence="3" id="KW-1185">Reference proteome</keyword>
<accession>A0A2I9DSU1</accession>
<gene>
    <name evidence="2" type="ORF">DAERI_050106</name>
</gene>
<proteinExistence type="predicted"/>
<name>A0A2I9DSU1_9DEIO</name>
<reference evidence="3" key="1">
    <citation type="submission" date="2018-01" db="EMBL/GenBank/DDBJ databases">
        <title>Draft Genome Sequence of the Radioresistant Bacterium Deinococcus aerius TR0125, Isolated from the Higher Atmosphere above Japan.</title>
        <authorList>
            <person name="Satoh K."/>
            <person name="Arai H."/>
            <person name="Sanzen T."/>
            <person name="Kawaguchi Y."/>
            <person name="Hayashi H."/>
            <person name="Yokobori S."/>
            <person name="Yamagishi A."/>
            <person name="Oono Y."/>
            <person name="Narumi I."/>
        </authorList>
    </citation>
    <scope>NUCLEOTIDE SEQUENCE [LARGE SCALE GENOMIC DNA]</scope>
    <source>
        <strain evidence="3">TR0125</strain>
    </source>
</reference>
<dbReference type="Proteomes" id="UP000236569">
    <property type="component" value="Unassembled WGS sequence"/>
</dbReference>
<dbReference type="RefSeq" id="WP_103129035.1">
    <property type="nucleotide sequence ID" value="NZ_BFAG01000005.1"/>
</dbReference>
<dbReference type="AlphaFoldDB" id="A0A2I9DSU1"/>
<dbReference type="OrthoDB" id="67687at2"/>
<keyword evidence="1" id="KW-0732">Signal</keyword>
<evidence type="ECO:0000313" key="3">
    <source>
        <dbReference type="Proteomes" id="UP000236569"/>
    </source>
</evidence>